<evidence type="ECO:0000313" key="3">
    <source>
        <dbReference type="Proteomes" id="UP000053815"/>
    </source>
</evidence>
<dbReference type="OrthoDB" id="445362at2759"/>
<dbReference type="PANTHER" id="PTHR13357">
    <property type="entry name" value="SH3 ADAPTER PROTEIN SPIN90 NCK INTERACTING PROTEIN WITH SH3 DOMAIN"/>
    <property type="match status" value="1"/>
</dbReference>
<dbReference type="GO" id="GO:0006897">
    <property type="term" value="P:endocytosis"/>
    <property type="evidence" value="ECO:0007669"/>
    <property type="project" value="TreeGrafter"/>
</dbReference>
<evidence type="ECO:0000259" key="1">
    <source>
        <dbReference type="Pfam" id="PF09431"/>
    </source>
</evidence>
<dbReference type="AlphaFoldDB" id="A0A0C9M476"/>
<dbReference type="InterPro" id="IPR018556">
    <property type="entry name" value="SPIN90/Ldb17_LRD"/>
</dbReference>
<dbReference type="PANTHER" id="PTHR13357:SF1">
    <property type="entry name" value="NCK-INTERACTING PROTEIN WITH SH3 DOMAIN"/>
    <property type="match status" value="1"/>
</dbReference>
<dbReference type="GO" id="GO:0051666">
    <property type="term" value="P:actin cortical patch localization"/>
    <property type="evidence" value="ECO:0007669"/>
    <property type="project" value="TreeGrafter"/>
</dbReference>
<sequence length="429" mass="49640">MDDDTIEYFFDNIESFYAELDDVLNRPYTTEEDAKRVTTQYIRFLVRYQQEFLKTSVEFAQVAYKLIDSKLCLDFSTVVLAHILNHHALVSQDKAELLVSYSLLLYAGKDEPRWMDFILLESIHKKSNRLFCKIMTEVRLGFYNCYKILSASFALCFEMCKLAKLEQEDLVLLDASTVNHFLDLVEETRGDADESFNYDVIRLILVLNEQYMMSGSSENLVLDVLSQRFGTSDTFSANLMFMLNRSNDTCVQMLILKLLYGIFTRPSLYEYFYTNDLYVLVDITLRELCDLGDTKESQTLRDAYLRVLEPLLENTQLRSRPYKKQETHKTLQSLLNPGMQRKVNSTTKRLVKRIIENWWEKLCGLQVNWCYDNGSSPNLSHTSTLSSCSSGPTTPADDLGVDEISAVMTRKEVNKKIQQDTKNPNIVVV</sequence>
<organism evidence="2">
    <name type="scientific">Mucor ambiguus</name>
    <dbReference type="NCBI Taxonomy" id="91626"/>
    <lineage>
        <taxon>Eukaryota</taxon>
        <taxon>Fungi</taxon>
        <taxon>Fungi incertae sedis</taxon>
        <taxon>Mucoromycota</taxon>
        <taxon>Mucoromycotina</taxon>
        <taxon>Mucoromycetes</taxon>
        <taxon>Mucorales</taxon>
        <taxon>Mucorineae</taxon>
        <taxon>Mucoraceae</taxon>
        <taxon>Mucor</taxon>
    </lineage>
</organism>
<dbReference type="Pfam" id="PF09431">
    <property type="entry name" value="SPIN90_LRD"/>
    <property type="match status" value="1"/>
</dbReference>
<keyword evidence="3" id="KW-1185">Reference proteome</keyword>
<gene>
    <name evidence="2" type="ORF">MAM1_0052d03442</name>
</gene>
<feature type="domain" description="SPIN90/Ldb17 leucine-rich" evidence="1">
    <location>
        <begin position="193"/>
        <end position="326"/>
    </location>
</feature>
<dbReference type="GO" id="GO:0030479">
    <property type="term" value="C:actin cortical patch"/>
    <property type="evidence" value="ECO:0007669"/>
    <property type="project" value="TreeGrafter"/>
</dbReference>
<dbReference type="STRING" id="91626.A0A0C9M476"/>
<accession>A0A0C9M476</accession>
<reference evidence="2" key="1">
    <citation type="submission" date="2014-09" db="EMBL/GenBank/DDBJ databases">
        <title>Draft genome sequence of an oleaginous Mucoromycotina fungus Mucor ambiguus NBRC6742.</title>
        <authorList>
            <person name="Takeda I."/>
            <person name="Yamane N."/>
            <person name="Morita T."/>
            <person name="Tamano K."/>
            <person name="Machida M."/>
            <person name="Baker S."/>
            <person name="Koike H."/>
        </authorList>
    </citation>
    <scope>NUCLEOTIDE SEQUENCE</scope>
    <source>
        <strain evidence="2">NBRC 6742</strain>
    </source>
</reference>
<dbReference type="Proteomes" id="UP000053815">
    <property type="component" value="Unassembled WGS sequence"/>
</dbReference>
<dbReference type="GO" id="GO:0000147">
    <property type="term" value="P:actin cortical patch assembly"/>
    <property type="evidence" value="ECO:0007669"/>
    <property type="project" value="TreeGrafter"/>
</dbReference>
<proteinExistence type="predicted"/>
<evidence type="ECO:0000313" key="2">
    <source>
        <dbReference type="EMBL" id="GAN03986.1"/>
    </source>
</evidence>
<dbReference type="InterPro" id="IPR030125">
    <property type="entry name" value="SPIN90/Ldb17"/>
</dbReference>
<dbReference type="GO" id="GO:0071933">
    <property type="term" value="F:Arp2/3 complex binding"/>
    <property type="evidence" value="ECO:0007669"/>
    <property type="project" value="TreeGrafter"/>
</dbReference>
<dbReference type="EMBL" id="DF836341">
    <property type="protein sequence ID" value="GAN03986.1"/>
    <property type="molecule type" value="Genomic_DNA"/>
</dbReference>
<name>A0A0C9M476_9FUNG</name>
<protein>
    <recommendedName>
        <fullName evidence="1">SPIN90/Ldb17 leucine-rich domain-containing protein</fullName>
    </recommendedName>
</protein>